<dbReference type="InterPro" id="IPR056077">
    <property type="entry name" value="DUF7660"/>
</dbReference>
<organism evidence="2 3">
    <name type="scientific">Massilia pinisoli</name>
    <dbReference type="NCBI Taxonomy" id="1772194"/>
    <lineage>
        <taxon>Bacteria</taxon>
        <taxon>Pseudomonadati</taxon>
        <taxon>Pseudomonadota</taxon>
        <taxon>Betaproteobacteria</taxon>
        <taxon>Burkholderiales</taxon>
        <taxon>Oxalobacteraceae</taxon>
        <taxon>Telluria group</taxon>
        <taxon>Massilia</taxon>
    </lineage>
</organism>
<comment type="caution">
    <text evidence="2">The sequence shown here is derived from an EMBL/GenBank/DDBJ whole genome shotgun (WGS) entry which is preliminary data.</text>
</comment>
<proteinExistence type="predicted"/>
<gene>
    <name evidence="2" type="ORF">NX784_15305</name>
</gene>
<dbReference type="Proteomes" id="UP001204151">
    <property type="component" value="Unassembled WGS sequence"/>
</dbReference>
<accession>A0ABT1ZSQ7</accession>
<evidence type="ECO:0000259" key="1">
    <source>
        <dbReference type="Pfam" id="PF24693"/>
    </source>
</evidence>
<sequence>MTSSLQTLLDSVADEHSFLQFLEALATDWEDEQQKAHSNPSSPYGPGANGWENGTIGGYLDAAVRWSEASIGGLEFYEKPTNSWKRAAQILYMGKLYE</sequence>
<dbReference type="RefSeq" id="WP_258817548.1">
    <property type="nucleotide sequence ID" value="NZ_JANUGW010000010.1"/>
</dbReference>
<evidence type="ECO:0000313" key="3">
    <source>
        <dbReference type="Proteomes" id="UP001204151"/>
    </source>
</evidence>
<reference evidence="2 3" key="1">
    <citation type="submission" date="2022-08" db="EMBL/GenBank/DDBJ databases">
        <title>Reclassification of Massilia species as members of the genera Telluria, Duganella, Pseudoduganella, Mokoshia gen. nov. and Zemynaea gen. nov. using orthogonal and non-orthogonal genome-based approaches.</title>
        <authorList>
            <person name="Bowman J.P."/>
        </authorList>
    </citation>
    <scope>NUCLEOTIDE SEQUENCE [LARGE SCALE GENOMIC DNA]</scope>
    <source>
        <strain evidence="2 3">JCM 31316</strain>
    </source>
</reference>
<evidence type="ECO:0000313" key="2">
    <source>
        <dbReference type="EMBL" id="MCS0582955.1"/>
    </source>
</evidence>
<dbReference type="EMBL" id="JANUGW010000010">
    <property type="protein sequence ID" value="MCS0582955.1"/>
    <property type="molecule type" value="Genomic_DNA"/>
</dbReference>
<keyword evidence="3" id="KW-1185">Reference proteome</keyword>
<feature type="domain" description="DUF7660" evidence="1">
    <location>
        <begin position="16"/>
        <end position="98"/>
    </location>
</feature>
<name>A0ABT1ZSQ7_9BURK</name>
<protein>
    <recommendedName>
        <fullName evidence="1">DUF7660 domain-containing protein</fullName>
    </recommendedName>
</protein>
<dbReference type="Pfam" id="PF24693">
    <property type="entry name" value="DUF7660"/>
    <property type="match status" value="1"/>
</dbReference>